<accession>A0A401YDG1</accession>
<dbReference type="Pfam" id="PF04542">
    <property type="entry name" value="Sigma70_r2"/>
    <property type="match status" value="1"/>
</dbReference>
<dbReference type="InterPro" id="IPR013325">
    <property type="entry name" value="RNA_pol_sigma_r2"/>
</dbReference>
<organism evidence="8 9">
    <name type="scientific">Embleya hyalina</name>
    <dbReference type="NCBI Taxonomy" id="516124"/>
    <lineage>
        <taxon>Bacteria</taxon>
        <taxon>Bacillati</taxon>
        <taxon>Actinomycetota</taxon>
        <taxon>Actinomycetes</taxon>
        <taxon>Kitasatosporales</taxon>
        <taxon>Streptomycetaceae</taxon>
        <taxon>Embleya</taxon>
    </lineage>
</organism>
<reference evidence="8 9" key="1">
    <citation type="submission" date="2018-12" db="EMBL/GenBank/DDBJ databases">
        <title>Draft genome sequence of Embleya hyalina NBRC 13850T.</title>
        <authorList>
            <person name="Komaki H."/>
            <person name="Hosoyama A."/>
            <person name="Kimura A."/>
            <person name="Ichikawa N."/>
            <person name="Tamura T."/>
        </authorList>
    </citation>
    <scope>NUCLEOTIDE SEQUENCE [LARGE SCALE GENOMIC DNA]</scope>
    <source>
        <strain evidence="8 9">NBRC 13850</strain>
    </source>
</reference>
<dbReference type="PANTHER" id="PTHR43133:SF62">
    <property type="entry name" value="RNA POLYMERASE SIGMA FACTOR SIGZ"/>
    <property type="match status" value="1"/>
</dbReference>
<evidence type="ECO:0000313" key="8">
    <source>
        <dbReference type="EMBL" id="GCD92602.1"/>
    </source>
</evidence>
<gene>
    <name evidence="8" type="primary">rpoE_1</name>
    <name evidence="8" type="ORF">EHYA_00241</name>
</gene>
<dbReference type="InterPro" id="IPR014284">
    <property type="entry name" value="RNA_pol_sigma-70_dom"/>
</dbReference>
<proteinExistence type="inferred from homology"/>
<dbReference type="AlphaFoldDB" id="A0A401YDG1"/>
<evidence type="ECO:0000256" key="4">
    <source>
        <dbReference type="ARBA" id="ARBA00023125"/>
    </source>
</evidence>
<dbReference type="SUPFAM" id="SSF88946">
    <property type="entry name" value="Sigma2 domain of RNA polymerase sigma factors"/>
    <property type="match status" value="1"/>
</dbReference>
<keyword evidence="5" id="KW-0804">Transcription</keyword>
<evidence type="ECO:0000259" key="7">
    <source>
        <dbReference type="Pfam" id="PF04545"/>
    </source>
</evidence>
<dbReference type="SUPFAM" id="SSF88659">
    <property type="entry name" value="Sigma3 and sigma4 domains of RNA polymerase sigma factors"/>
    <property type="match status" value="1"/>
</dbReference>
<dbReference type="Gene3D" id="1.10.1740.10">
    <property type="match status" value="1"/>
</dbReference>
<dbReference type="EMBL" id="BIFH01000013">
    <property type="protein sequence ID" value="GCD92602.1"/>
    <property type="molecule type" value="Genomic_DNA"/>
</dbReference>
<dbReference type="Proteomes" id="UP000286931">
    <property type="component" value="Unassembled WGS sequence"/>
</dbReference>
<evidence type="ECO:0000256" key="1">
    <source>
        <dbReference type="ARBA" id="ARBA00010641"/>
    </source>
</evidence>
<dbReference type="InterPro" id="IPR039425">
    <property type="entry name" value="RNA_pol_sigma-70-like"/>
</dbReference>
<dbReference type="InterPro" id="IPR036388">
    <property type="entry name" value="WH-like_DNA-bd_sf"/>
</dbReference>
<sequence length="184" mass="20302">MHDRLVQGDESALAEVYDCFVGLVHSVAMRVSGNRTAAEDIVQEVFVHLWEHPYAFRPERGSLRGWLCLLAHRRAVDWVRAEHARERRVEHACRTGGGEWVASAEDSVVAADEAARVRSALARLPAAQREAIELAFYADITYREVASRLGVPEGTVKSRMRGGLRQLATLLGNPSGRGTSGEGR</sequence>
<dbReference type="Gene3D" id="1.10.10.10">
    <property type="entry name" value="Winged helix-like DNA-binding domain superfamily/Winged helix DNA-binding domain"/>
    <property type="match status" value="1"/>
</dbReference>
<dbReference type="InterPro" id="IPR007630">
    <property type="entry name" value="RNA_pol_sigma70_r4"/>
</dbReference>
<dbReference type="GO" id="GO:0003677">
    <property type="term" value="F:DNA binding"/>
    <property type="evidence" value="ECO:0007669"/>
    <property type="project" value="UniProtKB-KW"/>
</dbReference>
<evidence type="ECO:0000256" key="3">
    <source>
        <dbReference type="ARBA" id="ARBA00023082"/>
    </source>
</evidence>
<comment type="caution">
    <text evidence="8">The sequence shown here is derived from an EMBL/GenBank/DDBJ whole genome shotgun (WGS) entry which is preliminary data.</text>
</comment>
<dbReference type="GO" id="GO:0016987">
    <property type="term" value="F:sigma factor activity"/>
    <property type="evidence" value="ECO:0007669"/>
    <property type="project" value="UniProtKB-KW"/>
</dbReference>
<keyword evidence="3" id="KW-0731">Sigma factor</keyword>
<feature type="domain" description="RNA polymerase sigma-70 region 2" evidence="6">
    <location>
        <begin position="17"/>
        <end position="82"/>
    </location>
</feature>
<dbReference type="NCBIfam" id="TIGR02937">
    <property type="entry name" value="sigma70-ECF"/>
    <property type="match status" value="1"/>
</dbReference>
<keyword evidence="9" id="KW-1185">Reference proteome</keyword>
<feature type="domain" description="RNA polymerase sigma-70 region 4" evidence="7">
    <location>
        <begin position="120"/>
        <end position="167"/>
    </location>
</feature>
<dbReference type="PANTHER" id="PTHR43133">
    <property type="entry name" value="RNA POLYMERASE ECF-TYPE SIGMA FACTO"/>
    <property type="match status" value="1"/>
</dbReference>
<evidence type="ECO:0000256" key="5">
    <source>
        <dbReference type="ARBA" id="ARBA00023163"/>
    </source>
</evidence>
<dbReference type="CDD" id="cd06171">
    <property type="entry name" value="Sigma70_r4"/>
    <property type="match status" value="1"/>
</dbReference>
<keyword evidence="2" id="KW-0805">Transcription regulation</keyword>
<name>A0A401YDG1_9ACTN</name>
<protein>
    <submittedName>
        <fullName evidence="8">RNA polymerase sigma factor SigK</fullName>
    </submittedName>
</protein>
<dbReference type="Pfam" id="PF04545">
    <property type="entry name" value="Sigma70_r4"/>
    <property type="match status" value="1"/>
</dbReference>
<dbReference type="InterPro" id="IPR013324">
    <property type="entry name" value="RNA_pol_sigma_r3/r4-like"/>
</dbReference>
<dbReference type="InterPro" id="IPR007627">
    <property type="entry name" value="RNA_pol_sigma70_r2"/>
</dbReference>
<evidence type="ECO:0000313" key="9">
    <source>
        <dbReference type="Proteomes" id="UP000286931"/>
    </source>
</evidence>
<evidence type="ECO:0000259" key="6">
    <source>
        <dbReference type="Pfam" id="PF04542"/>
    </source>
</evidence>
<keyword evidence="4" id="KW-0238">DNA-binding</keyword>
<evidence type="ECO:0000256" key="2">
    <source>
        <dbReference type="ARBA" id="ARBA00023015"/>
    </source>
</evidence>
<comment type="similarity">
    <text evidence="1">Belongs to the sigma-70 factor family. ECF subfamily.</text>
</comment>
<dbReference type="GO" id="GO:0006352">
    <property type="term" value="P:DNA-templated transcription initiation"/>
    <property type="evidence" value="ECO:0007669"/>
    <property type="project" value="InterPro"/>
</dbReference>